<evidence type="ECO:0000256" key="1">
    <source>
        <dbReference type="SAM" id="Coils"/>
    </source>
</evidence>
<feature type="domain" description="Peptidase S74" evidence="3">
    <location>
        <begin position="256"/>
        <end position="390"/>
    </location>
</feature>
<comment type="caution">
    <text evidence="4">The sequence shown here is derived from an EMBL/GenBank/DDBJ whole genome shotgun (WGS) entry which is preliminary data.</text>
</comment>
<sequence length="494" mass="52571">MRKDLFFLLPIITVFISLNTGAQNTSPYWSLAGNSNASSTTSKLGTTNAIPLRLFTNNATRIYISSGGNVGIGTSSPSQKLFVSGNTIITGNVGIGTTNPNDKLHVVGIGLFTQGVSASNGGVIGNNTNGAGLIGEGNTFGLYARSTGGGHGVDGWSSYLGVYGNGGSYGVYGASGYIGVYGGGSNSGIYGSGTTYGAYGTSANGIGVVGNSTNYLGGYFYSANSYGIRAATGLSSKNWAGVFDGNVLAYGSYQTSDQNLKKNIEDFTDAMSIISKLKPRSYEFRREKRLASLNLPEGKHFGLIAQELEDVLPNLVKEVENDLPPELESKPQWPEAPDAERAITTPPATQQTQVTEKITIKAVNYTELIPLLIKAVQEQQQKIDQQQQQIEDLKKLVNKITQGQYTNTTISSFLGQNNPNPVINSTKIAFSIPEGAKNAQLLISDDLGRPLKTIQINNSGAVDFDASTLTSGVYHYSLIIDNKTIQTRKMTVVK</sequence>
<protein>
    <submittedName>
        <fullName evidence="4">Tail fiber domain-containing protein</fullName>
    </submittedName>
</protein>
<reference evidence="4" key="1">
    <citation type="submission" date="2022-09" db="EMBL/GenBank/DDBJ databases">
        <authorList>
            <person name="Yuan C."/>
            <person name="Ke Z."/>
        </authorList>
    </citation>
    <scope>NUCLEOTIDE SEQUENCE</scope>
    <source>
        <strain evidence="4">LB-8</strain>
    </source>
</reference>
<feature type="chain" id="PRO_5040770941" evidence="2">
    <location>
        <begin position="23"/>
        <end position="494"/>
    </location>
</feature>
<dbReference type="EMBL" id="JAOTIF010000049">
    <property type="protein sequence ID" value="MCU7552826.1"/>
    <property type="molecule type" value="Genomic_DNA"/>
</dbReference>
<keyword evidence="5" id="KW-1185">Reference proteome</keyword>
<organism evidence="4 5">
    <name type="scientific">Paraflavisolibacter caeni</name>
    <dbReference type="NCBI Taxonomy" id="2982496"/>
    <lineage>
        <taxon>Bacteria</taxon>
        <taxon>Pseudomonadati</taxon>
        <taxon>Bacteroidota</taxon>
        <taxon>Chitinophagia</taxon>
        <taxon>Chitinophagales</taxon>
        <taxon>Chitinophagaceae</taxon>
        <taxon>Paraflavisolibacter</taxon>
    </lineage>
</organism>
<dbReference type="InterPro" id="IPR026444">
    <property type="entry name" value="Secre_tail"/>
</dbReference>
<dbReference type="AlphaFoldDB" id="A0A9X2Y147"/>
<reference evidence="4" key="2">
    <citation type="submission" date="2023-04" db="EMBL/GenBank/DDBJ databases">
        <title>Paracnuella aquatica gen. nov., sp. nov., a member of the family Chitinophagaceae isolated from a hot spring.</title>
        <authorList>
            <person name="Wang C."/>
        </authorList>
    </citation>
    <scope>NUCLEOTIDE SEQUENCE</scope>
    <source>
        <strain evidence="4">LB-8</strain>
    </source>
</reference>
<dbReference type="Gene3D" id="1.10.10.10">
    <property type="entry name" value="Winged helix-like DNA-binding domain superfamily/Winged helix DNA-binding domain"/>
    <property type="match status" value="1"/>
</dbReference>
<feature type="coiled-coil region" evidence="1">
    <location>
        <begin position="369"/>
        <end position="403"/>
    </location>
</feature>
<dbReference type="InterPro" id="IPR036388">
    <property type="entry name" value="WH-like_DNA-bd_sf"/>
</dbReference>
<evidence type="ECO:0000259" key="3">
    <source>
        <dbReference type="PROSITE" id="PS51688"/>
    </source>
</evidence>
<keyword evidence="1" id="KW-0175">Coiled coil</keyword>
<keyword evidence="2" id="KW-0732">Signal</keyword>
<dbReference type="Proteomes" id="UP001155483">
    <property type="component" value="Unassembled WGS sequence"/>
</dbReference>
<dbReference type="PROSITE" id="PS51688">
    <property type="entry name" value="ICA"/>
    <property type="match status" value="1"/>
</dbReference>
<dbReference type="Pfam" id="PF13884">
    <property type="entry name" value="Peptidase_S74"/>
    <property type="match status" value="1"/>
</dbReference>
<name>A0A9X2Y147_9BACT</name>
<accession>A0A9X2Y147</accession>
<evidence type="ECO:0000256" key="2">
    <source>
        <dbReference type="SAM" id="SignalP"/>
    </source>
</evidence>
<feature type="signal peptide" evidence="2">
    <location>
        <begin position="1"/>
        <end position="22"/>
    </location>
</feature>
<proteinExistence type="predicted"/>
<evidence type="ECO:0000313" key="5">
    <source>
        <dbReference type="Proteomes" id="UP001155483"/>
    </source>
</evidence>
<gene>
    <name evidence="4" type="ORF">OCK74_27150</name>
</gene>
<evidence type="ECO:0000313" key="4">
    <source>
        <dbReference type="EMBL" id="MCU7552826.1"/>
    </source>
</evidence>
<dbReference type="InterPro" id="IPR030392">
    <property type="entry name" value="S74_ICA"/>
</dbReference>
<dbReference type="RefSeq" id="WP_279300261.1">
    <property type="nucleotide sequence ID" value="NZ_JAOTIF010000049.1"/>
</dbReference>
<dbReference type="NCBIfam" id="TIGR04183">
    <property type="entry name" value="Por_Secre_tail"/>
    <property type="match status" value="1"/>
</dbReference>